<proteinExistence type="predicted"/>
<evidence type="ECO:0000313" key="2">
    <source>
        <dbReference type="EMBL" id="MBB4750038.1"/>
    </source>
</evidence>
<dbReference type="Proteomes" id="UP000590511">
    <property type="component" value="Unassembled WGS sequence"/>
</dbReference>
<feature type="region of interest" description="Disordered" evidence="1">
    <location>
        <begin position="15"/>
        <end position="40"/>
    </location>
</feature>
<sequence length="273" mass="29611">MAPSLTFSTCTAARQGNTRSANGGVWPQPGSAAGEGDGRHRRGRIGGAVLCNHIPRGPDAPAARSGWRMSCSAGRSAGVDRGRWACGAVVWVERHRYVPLCTTPVSCSRPERRHRPRPRRISSRACAHWRRTRWSLRDARREELESRRRPVRRVIGVRLDHQLTCVVACSRSCRNSLSRSASMPARPPALNGFMFREVRLASALSSSDCRSNGEAISRGLQAVGMTTPSRATACSTRSSRVAAIASAGRSSRCRPGCRGHGGPCCGFAVRVQQ</sequence>
<evidence type="ECO:0000313" key="3">
    <source>
        <dbReference type="Proteomes" id="UP000590511"/>
    </source>
</evidence>
<accession>A0A7W7HGC4</accession>
<name>A0A7W7HGC4_9ACTN</name>
<gene>
    <name evidence="2" type="ORF">BJ964_004199</name>
</gene>
<protein>
    <submittedName>
        <fullName evidence="2">Uncharacterized protein</fullName>
    </submittedName>
</protein>
<reference evidence="2 3" key="1">
    <citation type="submission" date="2020-08" db="EMBL/GenBank/DDBJ databases">
        <title>Sequencing the genomes of 1000 actinobacteria strains.</title>
        <authorList>
            <person name="Klenk H.-P."/>
        </authorList>
    </citation>
    <scope>NUCLEOTIDE SEQUENCE [LARGE SCALE GENOMIC DNA]</scope>
    <source>
        <strain evidence="2 3">DSM 43150</strain>
    </source>
</reference>
<evidence type="ECO:0000256" key="1">
    <source>
        <dbReference type="SAM" id="MobiDB-lite"/>
    </source>
</evidence>
<dbReference type="AlphaFoldDB" id="A0A7W7HGC4"/>
<organism evidence="2 3">
    <name type="scientific">Actinoplanes lobatus</name>
    <dbReference type="NCBI Taxonomy" id="113568"/>
    <lineage>
        <taxon>Bacteria</taxon>
        <taxon>Bacillati</taxon>
        <taxon>Actinomycetota</taxon>
        <taxon>Actinomycetes</taxon>
        <taxon>Micromonosporales</taxon>
        <taxon>Micromonosporaceae</taxon>
        <taxon>Actinoplanes</taxon>
    </lineage>
</organism>
<dbReference type="EMBL" id="JACHNC010000001">
    <property type="protein sequence ID" value="MBB4750038.1"/>
    <property type="molecule type" value="Genomic_DNA"/>
</dbReference>
<comment type="caution">
    <text evidence="2">The sequence shown here is derived from an EMBL/GenBank/DDBJ whole genome shotgun (WGS) entry which is preliminary data.</text>
</comment>